<protein>
    <recommendedName>
        <fullName evidence="4">DUF481 domain-containing protein</fullName>
    </recommendedName>
</protein>
<dbReference type="EMBL" id="CP012673">
    <property type="protein sequence ID" value="AUX46144.1"/>
    <property type="molecule type" value="Genomic_DNA"/>
</dbReference>
<gene>
    <name evidence="2" type="ORF">SOCE26_076490</name>
</gene>
<feature type="signal peptide" evidence="1">
    <location>
        <begin position="1"/>
        <end position="25"/>
    </location>
</feature>
<evidence type="ECO:0000256" key="1">
    <source>
        <dbReference type="SAM" id="SignalP"/>
    </source>
</evidence>
<name>A0A2L0F3J2_SORCE</name>
<dbReference type="InterPro" id="IPR007433">
    <property type="entry name" value="DUF481"/>
</dbReference>
<dbReference type="AlphaFoldDB" id="A0A2L0F3J2"/>
<evidence type="ECO:0000313" key="3">
    <source>
        <dbReference type="Proteomes" id="UP000238348"/>
    </source>
</evidence>
<evidence type="ECO:0000313" key="2">
    <source>
        <dbReference type="EMBL" id="AUX46144.1"/>
    </source>
</evidence>
<dbReference type="Proteomes" id="UP000238348">
    <property type="component" value="Chromosome"/>
</dbReference>
<dbReference type="Pfam" id="PF04338">
    <property type="entry name" value="DUF481"/>
    <property type="match status" value="1"/>
</dbReference>
<accession>A0A2L0F3J2</accession>
<reference evidence="2 3" key="1">
    <citation type="submission" date="2015-09" db="EMBL/GenBank/DDBJ databases">
        <title>Sorangium comparison.</title>
        <authorList>
            <person name="Zaburannyi N."/>
            <person name="Bunk B."/>
            <person name="Overmann J."/>
            <person name="Mueller R."/>
        </authorList>
    </citation>
    <scope>NUCLEOTIDE SEQUENCE [LARGE SCALE GENOMIC DNA]</scope>
    <source>
        <strain evidence="2 3">So ce26</strain>
    </source>
</reference>
<evidence type="ECO:0008006" key="4">
    <source>
        <dbReference type="Google" id="ProtNLM"/>
    </source>
</evidence>
<dbReference type="OrthoDB" id="5521772at2"/>
<keyword evidence="1" id="KW-0732">Signal</keyword>
<sequence>MVRPCRLDLSCLPVALALVTSPASAQIVNVQPLVAANGGKEGLSVTAEGSADVRTGNTRLVALAGNATAGYRAGRHQVFLMARAELSREAGDPIVDKDLEHLRYRLSINGPLEAEVFLQHDRDAFRRLALRALAGAGPRLRVAPIPGFEAALGVALLFEHERLSSGPEPDAGEEVFDARLSTYLVLATSVTPQLTLGNTFYLQPRLDRAGDVRVLSESSLLATVTKHLSVKMSLSSAYDAQPPAGVLPLDATLKSALQLSF</sequence>
<dbReference type="RefSeq" id="WP_159397694.1">
    <property type="nucleotide sequence ID" value="NZ_CP012673.1"/>
</dbReference>
<proteinExistence type="predicted"/>
<feature type="chain" id="PRO_5014675483" description="DUF481 domain-containing protein" evidence="1">
    <location>
        <begin position="26"/>
        <end position="261"/>
    </location>
</feature>
<organism evidence="2 3">
    <name type="scientific">Sorangium cellulosum</name>
    <name type="common">Polyangium cellulosum</name>
    <dbReference type="NCBI Taxonomy" id="56"/>
    <lineage>
        <taxon>Bacteria</taxon>
        <taxon>Pseudomonadati</taxon>
        <taxon>Myxococcota</taxon>
        <taxon>Polyangia</taxon>
        <taxon>Polyangiales</taxon>
        <taxon>Polyangiaceae</taxon>
        <taxon>Sorangium</taxon>
    </lineage>
</organism>